<dbReference type="Proteomes" id="UP000275076">
    <property type="component" value="Unassembled WGS sequence"/>
</dbReference>
<evidence type="ECO:0000313" key="5">
    <source>
        <dbReference type="Proteomes" id="UP000275076"/>
    </source>
</evidence>
<proteinExistence type="inferred from homology"/>
<dbReference type="Pfam" id="PF20085">
    <property type="entry name" value="TGL"/>
    <property type="match status" value="1"/>
</dbReference>
<evidence type="ECO:0000256" key="1">
    <source>
        <dbReference type="ARBA" id="ARBA00022679"/>
    </source>
</evidence>
<keyword evidence="2" id="KW-0749">Sporulation</keyword>
<dbReference type="InterPro" id="IPR020916">
    <property type="entry name" value="Gln_gamma-glutamylTfrase_bac"/>
</dbReference>
<sequence length="278" mass="32052">MIQVSDAPLAGENDWPPDSIEFDIFERLKDDSAMHAYRSSNALTFDINIRKHITLSAKALNESRATFELFTATRANKEYWEITNAGGIRLRYGVEPSRGIQDIFDNSDLYGFECATAMVIIFYHAALQVIGSRIFNELFPNIYLYSWHFDSDFGLESVRTHYFIPGDVVYFNNPDFNVQSPQWRGENAVVLDNDTYFGHGIGIQTEAEMIDILNELRNPDSTQSAYLTNVVTRTDNEHLFNQTLSFRSPWIQKQPSIVVQHNKNSISHQQYLRYLKNL</sequence>
<reference evidence="4 5" key="1">
    <citation type="submission" date="2018-10" db="EMBL/GenBank/DDBJ databases">
        <title>Draft genome sequence of Bacillus salarius IM0101, isolated from a hypersaline soil in Inner Mongolia, China.</title>
        <authorList>
            <person name="Yamprayoonswat W."/>
            <person name="Boonvisut S."/>
            <person name="Jumpathong W."/>
            <person name="Sittihan S."/>
            <person name="Ruangsuj P."/>
            <person name="Wanthongcharoen S."/>
            <person name="Thongpramul N."/>
            <person name="Pimmason S."/>
            <person name="Yu B."/>
            <person name="Yasawong M."/>
        </authorList>
    </citation>
    <scope>NUCLEOTIDE SEQUENCE [LARGE SCALE GENOMIC DNA]</scope>
    <source>
        <strain evidence="4 5">IM0101</strain>
    </source>
</reference>
<dbReference type="AlphaFoldDB" id="A0A3R9Q4W3"/>
<dbReference type="EMBL" id="RBVX01000006">
    <property type="protein sequence ID" value="RSL33688.1"/>
    <property type="molecule type" value="Genomic_DNA"/>
</dbReference>
<evidence type="ECO:0000256" key="2">
    <source>
        <dbReference type="ARBA" id="ARBA00022969"/>
    </source>
</evidence>
<dbReference type="GO" id="GO:0030435">
    <property type="term" value="P:sporulation resulting in formation of a cellular spore"/>
    <property type="evidence" value="ECO:0007669"/>
    <property type="project" value="UniProtKB-KW"/>
</dbReference>
<dbReference type="GO" id="GO:0003810">
    <property type="term" value="F:protein-glutamine gamma-glutamyltransferase activity"/>
    <property type="evidence" value="ECO:0007669"/>
    <property type="project" value="UniProtKB-EC"/>
</dbReference>
<accession>A0A3R9Q4W3</accession>
<comment type="caution">
    <text evidence="4">The sequence shown here is derived from an EMBL/GenBank/DDBJ whole genome shotgun (WGS) entry which is preliminary data.</text>
</comment>
<gene>
    <name evidence="4" type="ORF">D7Z54_08285</name>
</gene>
<keyword evidence="3 4" id="KW-0012">Acyltransferase</keyword>
<protein>
    <submittedName>
        <fullName evidence="4">Protein-glutamine gamma-glutamyltransferase</fullName>
        <ecNumber evidence="4">2.3.2.13</ecNumber>
    </submittedName>
</protein>
<dbReference type="EC" id="2.3.2.13" evidence="4"/>
<dbReference type="RefSeq" id="WP_125555373.1">
    <property type="nucleotide sequence ID" value="NZ_RBVX01000006.1"/>
</dbReference>
<evidence type="ECO:0000313" key="4">
    <source>
        <dbReference type="EMBL" id="RSL33688.1"/>
    </source>
</evidence>
<organism evidence="4 5">
    <name type="scientific">Salibacterium salarium</name>
    <dbReference type="NCBI Taxonomy" id="284579"/>
    <lineage>
        <taxon>Bacteria</taxon>
        <taxon>Bacillati</taxon>
        <taxon>Bacillota</taxon>
        <taxon>Bacilli</taxon>
        <taxon>Bacillales</taxon>
        <taxon>Bacillaceae</taxon>
    </lineage>
</organism>
<keyword evidence="1 4" id="KW-0808">Transferase</keyword>
<dbReference type="NCBIfam" id="NF002869">
    <property type="entry name" value="PRK03187.1"/>
    <property type="match status" value="1"/>
</dbReference>
<dbReference type="OrthoDB" id="1845399at2"/>
<dbReference type="HAMAP" id="MF_00727">
    <property type="entry name" value="Tgl"/>
    <property type="match status" value="1"/>
</dbReference>
<keyword evidence="5" id="KW-1185">Reference proteome</keyword>
<evidence type="ECO:0000256" key="3">
    <source>
        <dbReference type="ARBA" id="ARBA00023315"/>
    </source>
</evidence>
<name>A0A3R9Q4W3_9BACI</name>